<dbReference type="Pfam" id="PF07194">
    <property type="entry name" value="P2"/>
    <property type="match status" value="1"/>
</dbReference>
<dbReference type="Proteomes" id="UP000295008">
    <property type="component" value="Unassembled WGS sequence"/>
</dbReference>
<dbReference type="AlphaFoldDB" id="A0A4R1RFR7"/>
<evidence type="ECO:0000313" key="19">
    <source>
        <dbReference type="EMBL" id="TCL64766.1"/>
    </source>
</evidence>
<evidence type="ECO:0000259" key="17">
    <source>
        <dbReference type="PROSITE" id="PS50851"/>
    </source>
</evidence>
<proteinExistence type="predicted"/>
<dbReference type="GO" id="GO:0005524">
    <property type="term" value="F:ATP binding"/>
    <property type="evidence" value="ECO:0007669"/>
    <property type="project" value="UniProtKB-KW"/>
</dbReference>
<evidence type="ECO:0000256" key="9">
    <source>
        <dbReference type="ARBA" id="ARBA00022741"/>
    </source>
</evidence>
<feature type="region of interest" description="Disordered" evidence="15">
    <location>
        <begin position="136"/>
        <end position="161"/>
    </location>
</feature>
<dbReference type="InterPro" id="IPR036061">
    <property type="entry name" value="CheW-like_dom_sf"/>
</dbReference>
<keyword evidence="6" id="KW-0145">Chemotaxis</keyword>
<keyword evidence="12" id="KW-0902">Two-component regulatory system</keyword>
<dbReference type="InterPro" id="IPR005467">
    <property type="entry name" value="His_kinase_dom"/>
</dbReference>
<evidence type="ECO:0000256" key="15">
    <source>
        <dbReference type="SAM" id="MobiDB-lite"/>
    </source>
</evidence>
<feature type="compositionally biased region" description="Basic and acidic residues" evidence="15">
    <location>
        <begin position="144"/>
        <end position="153"/>
    </location>
</feature>
<protein>
    <recommendedName>
        <fullName evidence="4">Chemotaxis protein CheA</fullName>
        <ecNumber evidence="3">2.7.13.3</ecNumber>
    </recommendedName>
</protein>
<dbReference type="Gene3D" id="3.30.70.1110">
    <property type="entry name" value="Histidine kinase CheA-like, P2 response regulator-binding domain"/>
    <property type="match status" value="1"/>
</dbReference>
<evidence type="ECO:0000256" key="13">
    <source>
        <dbReference type="ARBA" id="ARBA00035100"/>
    </source>
</evidence>
<dbReference type="InterPro" id="IPR036641">
    <property type="entry name" value="HPT_dom_sf"/>
</dbReference>
<dbReference type="EMBL" id="SLUN01000018">
    <property type="protein sequence ID" value="TCL64766.1"/>
    <property type="molecule type" value="Genomic_DNA"/>
</dbReference>
<keyword evidence="11" id="KW-0067">ATP-binding</keyword>
<dbReference type="GO" id="GO:0006935">
    <property type="term" value="P:chemotaxis"/>
    <property type="evidence" value="ECO:0007669"/>
    <property type="project" value="UniProtKB-KW"/>
</dbReference>
<evidence type="ECO:0000259" key="18">
    <source>
        <dbReference type="PROSITE" id="PS50894"/>
    </source>
</evidence>
<comment type="caution">
    <text evidence="19">The sequence shown here is derived from an EMBL/GenBank/DDBJ whole genome shotgun (WGS) entry which is preliminary data.</text>
</comment>
<dbReference type="Gene3D" id="2.30.30.40">
    <property type="entry name" value="SH3 Domains"/>
    <property type="match status" value="1"/>
</dbReference>
<dbReference type="InterPro" id="IPR003594">
    <property type="entry name" value="HATPase_dom"/>
</dbReference>
<dbReference type="InterPro" id="IPR051315">
    <property type="entry name" value="Bact_Chemotaxis_CheA"/>
</dbReference>
<dbReference type="Pfam" id="PF01584">
    <property type="entry name" value="CheW"/>
    <property type="match status" value="1"/>
</dbReference>
<keyword evidence="8" id="KW-0808">Transferase</keyword>
<evidence type="ECO:0000256" key="5">
    <source>
        <dbReference type="ARBA" id="ARBA00022490"/>
    </source>
</evidence>
<dbReference type="GO" id="GO:0005737">
    <property type="term" value="C:cytoplasm"/>
    <property type="evidence" value="ECO:0007669"/>
    <property type="project" value="UniProtKB-SubCell"/>
</dbReference>
<evidence type="ECO:0000256" key="14">
    <source>
        <dbReference type="PROSITE-ProRule" id="PRU00110"/>
    </source>
</evidence>
<comment type="subcellular location">
    <subcellularLocation>
        <location evidence="2">Cytoplasm</location>
    </subcellularLocation>
</comment>
<dbReference type="Pfam" id="PF02518">
    <property type="entry name" value="HATPase_c"/>
    <property type="match status" value="1"/>
</dbReference>
<dbReference type="OrthoDB" id="9803176at2"/>
<organism evidence="19 20">
    <name type="scientific">Hydrogenispora ethanolica</name>
    <dbReference type="NCBI Taxonomy" id="1082276"/>
    <lineage>
        <taxon>Bacteria</taxon>
        <taxon>Bacillati</taxon>
        <taxon>Bacillota</taxon>
        <taxon>Hydrogenispora</taxon>
    </lineage>
</organism>
<evidence type="ECO:0000256" key="4">
    <source>
        <dbReference type="ARBA" id="ARBA00021495"/>
    </source>
</evidence>
<feature type="region of interest" description="Disordered" evidence="15">
    <location>
        <begin position="268"/>
        <end position="291"/>
    </location>
</feature>
<comment type="function">
    <text evidence="13">Involved in the transmission of sensory signals from the chemoreceptors to the flagellar motors. CheA is autophosphorylated; it can transfer its phosphate group to either CheB or CheY.</text>
</comment>
<dbReference type="SUPFAM" id="SSF47226">
    <property type="entry name" value="Histidine-containing phosphotransfer domain, HPT domain"/>
    <property type="match status" value="1"/>
</dbReference>
<dbReference type="SMART" id="SM00387">
    <property type="entry name" value="HATPase_c"/>
    <property type="match status" value="1"/>
</dbReference>
<feature type="domain" description="HPt" evidence="18">
    <location>
        <begin position="3"/>
        <end position="109"/>
    </location>
</feature>
<dbReference type="CDD" id="cd16916">
    <property type="entry name" value="HATPase_CheA-like"/>
    <property type="match status" value="1"/>
</dbReference>
<feature type="compositionally biased region" description="Polar residues" evidence="15">
    <location>
        <begin position="269"/>
        <end position="280"/>
    </location>
</feature>
<dbReference type="PANTHER" id="PTHR43395">
    <property type="entry name" value="SENSOR HISTIDINE KINASE CHEA"/>
    <property type="match status" value="1"/>
</dbReference>
<dbReference type="InterPro" id="IPR004105">
    <property type="entry name" value="CheA-like_dim"/>
</dbReference>
<dbReference type="Gene3D" id="1.10.287.560">
    <property type="entry name" value="Histidine kinase CheA-like, homodimeric domain"/>
    <property type="match status" value="1"/>
</dbReference>
<dbReference type="InterPro" id="IPR036890">
    <property type="entry name" value="HATPase_C_sf"/>
</dbReference>
<feature type="modified residue" description="Phosphohistidine" evidence="14">
    <location>
        <position position="50"/>
    </location>
</feature>
<keyword evidence="9" id="KW-0547">Nucleotide-binding</keyword>
<keyword evidence="10 19" id="KW-0418">Kinase</keyword>
<evidence type="ECO:0000256" key="3">
    <source>
        <dbReference type="ARBA" id="ARBA00012438"/>
    </source>
</evidence>
<evidence type="ECO:0000259" key="16">
    <source>
        <dbReference type="PROSITE" id="PS50109"/>
    </source>
</evidence>
<evidence type="ECO:0000256" key="7">
    <source>
        <dbReference type="ARBA" id="ARBA00022553"/>
    </source>
</evidence>
<comment type="catalytic activity">
    <reaction evidence="1">
        <text>ATP + protein L-histidine = ADP + protein N-phospho-L-histidine.</text>
        <dbReference type="EC" id="2.7.13.3"/>
    </reaction>
</comment>
<dbReference type="CDD" id="cd00088">
    <property type="entry name" value="HPT"/>
    <property type="match status" value="1"/>
</dbReference>
<evidence type="ECO:0000313" key="20">
    <source>
        <dbReference type="Proteomes" id="UP000295008"/>
    </source>
</evidence>
<dbReference type="PROSITE" id="PS50851">
    <property type="entry name" value="CHEW"/>
    <property type="match status" value="1"/>
</dbReference>
<feature type="compositionally biased region" description="Basic and acidic residues" evidence="15">
    <location>
        <begin position="281"/>
        <end position="291"/>
    </location>
</feature>
<dbReference type="Pfam" id="PF02895">
    <property type="entry name" value="H-kinase_dim"/>
    <property type="match status" value="1"/>
</dbReference>
<dbReference type="SUPFAM" id="SSF47384">
    <property type="entry name" value="Homodimeric domain of signal transducing histidine kinase"/>
    <property type="match status" value="1"/>
</dbReference>
<name>A0A4R1RFR7_HYDET</name>
<dbReference type="CDD" id="cd00731">
    <property type="entry name" value="CheA_reg"/>
    <property type="match status" value="1"/>
</dbReference>
<evidence type="ECO:0000256" key="12">
    <source>
        <dbReference type="ARBA" id="ARBA00023012"/>
    </source>
</evidence>
<dbReference type="PROSITE" id="PS50109">
    <property type="entry name" value="HIS_KIN"/>
    <property type="match status" value="1"/>
</dbReference>
<dbReference type="InterPro" id="IPR035891">
    <property type="entry name" value="CheY-binding_CheA"/>
</dbReference>
<dbReference type="FunFam" id="3.30.565.10:FF:000016">
    <property type="entry name" value="Chemotaxis protein CheA, putative"/>
    <property type="match status" value="1"/>
</dbReference>
<dbReference type="PRINTS" id="PR00344">
    <property type="entry name" value="BCTRLSENSOR"/>
</dbReference>
<dbReference type="SMART" id="SM00260">
    <property type="entry name" value="CheW"/>
    <property type="match status" value="1"/>
</dbReference>
<evidence type="ECO:0000256" key="11">
    <source>
        <dbReference type="ARBA" id="ARBA00022840"/>
    </source>
</evidence>
<feature type="domain" description="CheW-like" evidence="17">
    <location>
        <begin position="551"/>
        <end position="683"/>
    </location>
</feature>
<evidence type="ECO:0000256" key="10">
    <source>
        <dbReference type="ARBA" id="ARBA00022777"/>
    </source>
</evidence>
<dbReference type="GO" id="GO:0000155">
    <property type="term" value="F:phosphorelay sensor kinase activity"/>
    <property type="evidence" value="ECO:0007669"/>
    <property type="project" value="InterPro"/>
</dbReference>
<dbReference type="SMART" id="SM01231">
    <property type="entry name" value="H-kinase_dim"/>
    <property type="match status" value="1"/>
</dbReference>
<dbReference type="InterPro" id="IPR010808">
    <property type="entry name" value="CheA_P2-bd"/>
</dbReference>
<evidence type="ECO:0000256" key="1">
    <source>
        <dbReference type="ARBA" id="ARBA00000085"/>
    </source>
</evidence>
<feature type="domain" description="Histidine kinase" evidence="16">
    <location>
        <begin position="347"/>
        <end position="549"/>
    </location>
</feature>
<dbReference type="SUPFAM" id="SSF55052">
    <property type="entry name" value="CheY-binding domain of CheA"/>
    <property type="match status" value="1"/>
</dbReference>
<evidence type="ECO:0000256" key="6">
    <source>
        <dbReference type="ARBA" id="ARBA00022500"/>
    </source>
</evidence>
<dbReference type="Gene3D" id="1.20.120.160">
    <property type="entry name" value="HPT domain"/>
    <property type="match status" value="1"/>
</dbReference>
<dbReference type="InterPro" id="IPR037052">
    <property type="entry name" value="CheA-like_P2_sf"/>
</dbReference>
<gene>
    <name evidence="19" type="ORF">EDC14_101865</name>
</gene>
<evidence type="ECO:0000256" key="2">
    <source>
        <dbReference type="ARBA" id="ARBA00004496"/>
    </source>
</evidence>
<dbReference type="InterPro" id="IPR037006">
    <property type="entry name" value="CheA-like_homodim_sf"/>
</dbReference>
<accession>A0A4R1RFR7</accession>
<dbReference type="SUPFAM" id="SSF55874">
    <property type="entry name" value="ATPase domain of HSP90 chaperone/DNA topoisomerase II/histidine kinase"/>
    <property type="match status" value="1"/>
</dbReference>
<dbReference type="InterPro" id="IPR002545">
    <property type="entry name" value="CheW-lke_dom"/>
</dbReference>
<keyword evidence="5" id="KW-0963">Cytoplasm</keyword>
<dbReference type="InterPro" id="IPR008207">
    <property type="entry name" value="Sig_transdc_His_kin_Hpt_dom"/>
</dbReference>
<sequence length="683" mass="76527">MGSSFEREPMLDLFIFETTQLIEQLEQLILNSEQGNGFDSSINEIFRIMHTIKGSSAMMLFNNISNLAHAIEDLFYFLREEKPSQVDYMKLSDLVLAGVDFTKNEINKLQNGEEPDGDSSGLIQTIKEFLATLKSDASGAPPENKNDTKKAESQKFYIGSDQNAEKKDNQNRFRIELCFMEGCEMEDVRAFTLLYQLKEKAEVVETSPEVIIDDQDTIGEIRKNGLHILIQSQLTPEELRDFLNKTPFLKEVTILPDIDTPAISKIQKDASSNDTGNSHPNETKHGGEAEKNHVLNSVTQKFINVNVDKLDKLMDLVAELVIAEAMVTHHPELENLPLENYHKASGQLRKITNELQDIVMSIRMVPLTNTFLKMQRIVRDMSHKLNKDVELALIGEETEVDKNIIENLSDPLMHLIRNSIDHGIEPPNERLAKGKPETAKITLEAKNSGNEVWIIVQDDGRGLNKEKILAKAQENGLVFKPESELTDREIYSFILLPGFSTKEKVTEFSGRGVGMDVVVKNIEKVGGTVFIDSTPGMGTVISLKIPLTLAIINGMSIQVGESLFTVPTTTIRESFRVKSEDIIHDPDGNEMILLRGQCHPILRLHQFYKIPTVVEELSEGIIVMVENDQKVICLFADQLLGEQQVVVKNLPRYIKKVSGVAGCTLLGDGSISLILDVAGFLHY</sequence>
<keyword evidence="7 14" id="KW-0597">Phosphoprotein</keyword>
<keyword evidence="20" id="KW-1185">Reference proteome</keyword>
<reference evidence="19 20" key="1">
    <citation type="submission" date="2019-03" db="EMBL/GenBank/DDBJ databases">
        <title>Genomic Encyclopedia of Type Strains, Phase IV (KMG-IV): sequencing the most valuable type-strain genomes for metagenomic binning, comparative biology and taxonomic classification.</title>
        <authorList>
            <person name="Goeker M."/>
        </authorList>
    </citation>
    <scope>NUCLEOTIDE SEQUENCE [LARGE SCALE GENOMIC DNA]</scope>
    <source>
        <strain evidence="19 20">LX-B</strain>
    </source>
</reference>
<dbReference type="Pfam" id="PF01627">
    <property type="entry name" value="Hpt"/>
    <property type="match status" value="1"/>
</dbReference>
<dbReference type="InterPro" id="IPR004358">
    <property type="entry name" value="Sig_transdc_His_kin-like_C"/>
</dbReference>
<dbReference type="EC" id="2.7.13.3" evidence="3"/>
<dbReference type="PROSITE" id="PS50894">
    <property type="entry name" value="HPT"/>
    <property type="match status" value="1"/>
</dbReference>
<dbReference type="InterPro" id="IPR036097">
    <property type="entry name" value="HisK_dim/P_sf"/>
</dbReference>
<dbReference type="PANTHER" id="PTHR43395:SF10">
    <property type="entry name" value="CHEMOTAXIS PROTEIN CHEA"/>
    <property type="match status" value="1"/>
</dbReference>
<dbReference type="RefSeq" id="WP_132015091.1">
    <property type="nucleotide sequence ID" value="NZ_SLUN01000018.1"/>
</dbReference>
<dbReference type="SMART" id="SM00073">
    <property type="entry name" value="HPT"/>
    <property type="match status" value="1"/>
</dbReference>
<dbReference type="Gene3D" id="3.30.565.10">
    <property type="entry name" value="Histidine kinase-like ATPase, C-terminal domain"/>
    <property type="match status" value="1"/>
</dbReference>
<dbReference type="SUPFAM" id="SSF50341">
    <property type="entry name" value="CheW-like"/>
    <property type="match status" value="1"/>
</dbReference>
<evidence type="ECO:0000256" key="8">
    <source>
        <dbReference type="ARBA" id="ARBA00022679"/>
    </source>
</evidence>